<dbReference type="RefSeq" id="WP_110335721.1">
    <property type="nucleotide sequence ID" value="NZ_JBHVKT010000024.1"/>
</dbReference>
<dbReference type="InterPro" id="IPR046259">
    <property type="entry name" value="DUF6292"/>
</dbReference>
<evidence type="ECO:0000313" key="3">
    <source>
        <dbReference type="Proteomes" id="UP000247892"/>
    </source>
</evidence>
<keyword evidence="3" id="KW-1185">Reference proteome</keyword>
<dbReference type="Pfam" id="PF19809">
    <property type="entry name" value="DUF6292"/>
    <property type="match status" value="1"/>
</dbReference>
<proteinExistence type="predicted"/>
<dbReference type="Proteomes" id="UP000247892">
    <property type="component" value="Unassembled WGS sequence"/>
</dbReference>
<reference evidence="2 3" key="1">
    <citation type="submission" date="2016-07" db="EMBL/GenBank/DDBJ databases">
        <title>Draft genome sequence of Prauserella sp. YIM 121212, isolated from alkaline soil.</title>
        <authorList>
            <person name="Ruckert C."/>
            <person name="Albersmeier A."/>
            <person name="Jiang C.-L."/>
            <person name="Jiang Y."/>
            <person name="Kalinowski J."/>
            <person name="Schneider O."/>
            <person name="Winkler A."/>
            <person name="Zotchev S.B."/>
        </authorList>
    </citation>
    <scope>NUCLEOTIDE SEQUENCE [LARGE SCALE GENOMIC DNA]</scope>
    <source>
        <strain evidence="2 3">YIM 121212</strain>
    </source>
</reference>
<feature type="domain" description="DUF6292" evidence="1">
    <location>
        <begin position="16"/>
        <end position="101"/>
    </location>
</feature>
<gene>
    <name evidence="2" type="ORF">BA062_09470</name>
</gene>
<organism evidence="2 3">
    <name type="scientific">Prauserella flavalba</name>
    <dbReference type="NCBI Taxonomy" id="1477506"/>
    <lineage>
        <taxon>Bacteria</taxon>
        <taxon>Bacillati</taxon>
        <taxon>Actinomycetota</taxon>
        <taxon>Actinomycetes</taxon>
        <taxon>Pseudonocardiales</taxon>
        <taxon>Pseudonocardiaceae</taxon>
        <taxon>Prauserella</taxon>
    </lineage>
</organism>
<protein>
    <recommendedName>
        <fullName evidence="1">DUF6292 domain-containing protein</fullName>
    </recommendedName>
</protein>
<comment type="caution">
    <text evidence="2">The sequence shown here is derived from an EMBL/GenBank/DDBJ whole genome shotgun (WGS) entry which is preliminary data.</text>
</comment>
<dbReference type="EMBL" id="MASU01000005">
    <property type="protein sequence ID" value="PXY35715.1"/>
    <property type="molecule type" value="Genomic_DNA"/>
</dbReference>
<evidence type="ECO:0000313" key="2">
    <source>
        <dbReference type="EMBL" id="PXY35715.1"/>
    </source>
</evidence>
<sequence>MELEQHGPSARGLRHYVQLVREAMGLSGDSSCVQLEPPVNAYLALEGRLSSFPALDVALTWDEENGWALAVEARCCDDLLVLSYLDSGVLPPPRTVARFAAGMLEGTLHQHPEPPRFRSAGSADDLPRQLAAYA</sequence>
<dbReference type="OrthoDB" id="4190452at2"/>
<dbReference type="AlphaFoldDB" id="A0A318LZL7"/>
<accession>A0A318LZL7</accession>
<evidence type="ECO:0000259" key="1">
    <source>
        <dbReference type="Pfam" id="PF19809"/>
    </source>
</evidence>
<name>A0A318LZL7_9PSEU</name>